<evidence type="ECO:0000313" key="7">
    <source>
        <dbReference type="Proteomes" id="UP000092154"/>
    </source>
</evidence>
<feature type="transmembrane region" description="Helical" evidence="5">
    <location>
        <begin position="107"/>
        <end position="131"/>
    </location>
</feature>
<feature type="transmembrane region" description="Helical" evidence="5">
    <location>
        <begin position="12"/>
        <end position="36"/>
    </location>
</feature>
<dbReference type="PANTHER" id="PTHR28013:SF3">
    <property type="entry name" value="PROTEIN DCV1-RELATED"/>
    <property type="match status" value="1"/>
</dbReference>
<dbReference type="AlphaFoldDB" id="A0A1B7N5S1"/>
<reference evidence="6 7" key="1">
    <citation type="submission" date="2016-06" db="EMBL/GenBank/DDBJ databases">
        <title>Comparative genomics of the ectomycorrhizal sister species Rhizopogon vinicolor and Rhizopogon vesiculosus (Basidiomycota: Boletales) reveals a divergence of the mating type B locus.</title>
        <authorList>
            <consortium name="DOE Joint Genome Institute"/>
            <person name="Mujic A.B."/>
            <person name="Kuo A."/>
            <person name="Tritt A."/>
            <person name="Lipzen A."/>
            <person name="Chen C."/>
            <person name="Johnson J."/>
            <person name="Sharma A."/>
            <person name="Barry K."/>
            <person name="Grigoriev I.V."/>
            <person name="Spatafora J.W."/>
        </authorList>
    </citation>
    <scope>NUCLEOTIDE SEQUENCE [LARGE SCALE GENOMIC DNA]</scope>
    <source>
        <strain evidence="6 7">AM-OR11-026</strain>
    </source>
</reference>
<dbReference type="Proteomes" id="UP000092154">
    <property type="component" value="Unassembled WGS sequence"/>
</dbReference>
<keyword evidence="3 5" id="KW-1133">Transmembrane helix</keyword>
<dbReference type="GO" id="GO:0005886">
    <property type="term" value="C:plasma membrane"/>
    <property type="evidence" value="ECO:0007669"/>
    <property type="project" value="InterPro"/>
</dbReference>
<dbReference type="PANTHER" id="PTHR28013">
    <property type="entry name" value="PROTEIN DCV1-RELATED"/>
    <property type="match status" value="1"/>
</dbReference>
<comment type="subcellular location">
    <subcellularLocation>
        <location evidence="1">Membrane</location>
        <topology evidence="1">Multi-pass membrane protein</topology>
    </subcellularLocation>
</comment>
<evidence type="ECO:0000256" key="2">
    <source>
        <dbReference type="ARBA" id="ARBA00022692"/>
    </source>
</evidence>
<evidence type="ECO:0000256" key="3">
    <source>
        <dbReference type="ARBA" id="ARBA00022989"/>
    </source>
</evidence>
<proteinExistence type="predicted"/>
<evidence type="ECO:0000256" key="5">
    <source>
        <dbReference type="SAM" id="Phobius"/>
    </source>
</evidence>
<sequence>MNIIIRLVSFTLLLTVFLLFLLVGLSLTIIKSIIIIEVSAVNSIDPVSNAVTKLQFGVWGVCTTSILNSATAQRACFGPQLGYTIPTSLLSLVGLSSELADVAETTLLTLLVLHLVCAGLSVVDFILTLLLHSRPATIIALVVAVITAVLSTVVFAVDVALLVVVRNNINSLFSGGDFVVSFGNGAWMILVAMILAWLLVTMLSAQRYYFCGVRRPKPESNTSEKDSIEKVTIEDEQSCPVVHAVHV</sequence>
<organism evidence="6 7">
    <name type="scientific">Rhizopogon vinicolor AM-OR11-026</name>
    <dbReference type="NCBI Taxonomy" id="1314800"/>
    <lineage>
        <taxon>Eukaryota</taxon>
        <taxon>Fungi</taxon>
        <taxon>Dikarya</taxon>
        <taxon>Basidiomycota</taxon>
        <taxon>Agaricomycotina</taxon>
        <taxon>Agaricomycetes</taxon>
        <taxon>Agaricomycetidae</taxon>
        <taxon>Boletales</taxon>
        <taxon>Suillineae</taxon>
        <taxon>Rhizopogonaceae</taxon>
        <taxon>Rhizopogon</taxon>
    </lineage>
</organism>
<evidence type="ECO:0008006" key="8">
    <source>
        <dbReference type="Google" id="ProtNLM"/>
    </source>
</evidence>
<evidence type="ECO:0000256" key="1">
    <source>
        <dbReference type="ARBA" id="ARBA00004141"/>
    </source>
</evidence>
<name>A0A1B7N5S1_9AGAM</name>
<dbReference type="GO" id="GO:0035838">
    <property type="term" value="C:growing cell tip"/>
    <property type="evidence" value="ECO:0007669"/>
    <property type="project" value="TreeGrafter"/>
</dbReference>
<dbReference type="InParanoid" id="A0A1B7N5S1"/>
<dbReference type="EMBL" id="KV448220">
    <property type="protein sequence ID" value="OAX40207.1"/>
    <property type="molecule type" value="Genomic_DNA"/>
</dbReference>
<feature type="transmembrane region" description="Helical" evidence="5">
    <location>
        <begin position="138"/>
        <end position="165"/>
    </location>
</feature>
<dbReference type="STRING" id="1314800.A0A1B7N5S1"/>
<accession>A0A1B7N5S1</accession>
<gene>
    <name evidence="6" type="ORF">K503DRAFT_768771</name>
</gene>
<dbReference type="GO" id="GO:0032153">
    <property type="term" value="C:cell division site"/>
    <property type="evidence" value="ECO:0007669"/>
    <property type="project" value="TreeGrafter"/>
</dbReference>
<keyword evidence="7" id="KW-1185">Reference proteome</keyword>
<dbReference type="Pfam" id="PF06687">
    <property type="entry name" value="SUR7"/>
    <property type="match status" value="1"/>
</dbReference>
<dbReference type="OrthoDB" id="3881at2759"/>
<evidence type="ECO:0000256" key="4">
    <source>
        <dbReference type="ARBA" id="ARBA00023136"/>
    </source>
</evidence>
<feature type="transmembrane region" description="Helical" evidence="5">
    <location>
        <begin position="185"/>
        <end position="205"/>
    </location>
</feature>
<evidence type="ECO:0000313" key="6">
    <source>
        <dbReference type="EMBL" id="OAX40207.1"/>
    </source>
</evidence>
<keyword evidence="4 5" id="KW-0472">Membrane</keyword>
<dbReference type="InterPro" id="IPR051380">
    <property type="entry name" value="pH-response_reg_palI/RIM9"/>
</dbReference>
<keyword evidence="2 5" id="KW-0812">Transmembrane</keyword>
<protein>
    <recommendedName>
        <fullName evidence="8">Pali-domain-containing protein</fullName>
    </recommendedName>
</protein>
<dbReference type="InterPro" id="IPR009571">
    <property type="entry name" value="SUR7/Rim9-like_fungi"/>
</dbReference>